<dbReference type="Pfam" id="PF00072">
    <property type="entry name" value="Response_reg"/>
    <property type="match status" value="1"/>
</dbReference>
<dbReference type="GO" id="GO:0032993">
    <property type="term" value="C:protein-DNA complex"/>
    <property type="evidence" value="ECO:0007669"/>
    <property type="project" value="TreeGrafter"/>
</dbReference>
<dbReference type="PANTHER" id="PTHR48111:SF67">
    <property type="entry name" value="TRANSCRIPTIONAL REGULATORY PROTEIN TCTD"/>
    <property type="match status" value="1"/>
</dbReference>
<evidence type="ECO:0000259" key="9">
    <source>
        <dbReference type="PROSITE" id="PS51755"/>
    </source>
</evidence>
<dbReference type="AlphaFoldDB" id="A0A1G7R306"/>
<dbReference type="GO" id="GO:0000156">
    <property type="term" value="F:phosphorelay response regulator activity"/>
    <property type="evidence" value="ECO:0007669"/>
    <property type="project" value="TreeGrafter"/>
</dbReference>
<dbReference type="InterPro" id="IPR036388">
    <property type="entry name" value="WH-like_DNA-bd_sf"/>
</dbReference>
<evidence type="ECO:0000256" key="2">
    <source>
        <dbReference type="ARBA" id="ARBA00023012"/>
    </source>
</evidence>
<dbReference type="SMART" id="SM00448">
    <property type="entry name" value="REC"/>
    <property type="match status" value="1"/>
</dbReference>
<evidence type="ECO:0000256" key="6">
    <source>
        <dbReference type="PROSITE-ProRule" id="PRU00169"/>
    </source>
</evidence>
<keyword evidence="5" id="KW-0804">Transcription</keyword>
<dbReference type="PROSITE" id="PS51755">
    <property type="entry name" value="OMPR_PHOB"/>
    <property type="match status" value="1"/>
</dbReference>
<proteinExistence type="predicted"/>
<dbReference type="InterPro" id="IPR001867">
    <property type="entry name" value="OmpR/PhoB-type_DNA-bd"/>
</dbReference>
<dbReference type="InterPro" id="IPR039420">
    <property type="entry name" value="WalR-like"/>
</dbReference>
<dbReference type="EMBL" id="FNBP01000004">
    <property type="protein sequence ID" value="SDG05094.1"/>
    <property type="molecule type" value="Genomic_DNA"/>
</dbReference>
<evidence type="ECO:0000259" key="8">
    <source>
        <dbReference type="PROSITE" id="PS50110"/>
    </source>
</evidence>
<evidence type="ECO:0000313" key="11">
    <source>
        <dbReference type="Proteomes" id="UP000199399"/>
    </source>
</evidence>
<evidence type="ECO:0000256" key="7">
    <source>
        <dbReference type="PROSITE-ProRule" id="PRU01091"/>
    </source>
</evidence>
<dbReference type="Proteomes" id="UP000199399">
    <property type="component" value="Unassembled WGS sequence"/>
</dbReference>
<keyword evidence="1 6" id="KW-0597">Phosphoprotein</keyword>
<accession>A0A1G7R306</accession>
<dbReference type="Gene3D" id="1.10.10.10">
    <property type="entry name" value="Winged helix-like DNA-binding domain superfamily/Winged helix DNA-binding domain"/>
    <property type="match status" value="1"/>
</dbReference>
<feature type="DNA-binding region" description="OmpR/PhoB-type" evidence="7">
    <location>
        <begin position="124"/>
        <end position="220"/>
    </location>
</feature>
<feature type="modified residue" description="4-aspartylphosphate" evidence="6">
    <location>
        <position position="51"/>
    </location>
</feature>
<evidence type="ECO:0000256" key="1">
    <source>
        <dbReference type="ARBA" id="ARBA00022553"/>
    </source>
</evidence>
<keyword evidence="2" id="KW-0902">Two-component regulatory system</keyword>
<feature type="domain" description="Response regulatory" evidence="8">
    <location>
        <begin position="2"/>
        <end position="116"/>
    </location>
</feature>
<evidence type="ECO:0000313" key="10">
    <source>
        <dbReference type="EMBL" id="SDG05094.1"/>
    </source>
</evidence>
<dbReference type="PANTHER" id="PTHR48111">
    <property type="entry name" value="REGULATOR OF RPOS"/>
    <property type="match status" value="1"/>
</dbReference>
<dbReference type="SMART" id="SM00862">
    <property type="entry name" value="Trans_reg_C"/>
    <property type="match status" value="1"/>
</dbReference>
<dbReference type="Pfam" id="PF00486">
    <property type="entry name" value="Trans_reg_C"/>
    <property type="match status" value="1"/>
</dbReference>
<dbReference type="OrthoDB" id="9802426at2"/>
<dbReference type="InterPro" id="IPR001789">
    <property type="entry name" value="Sig_transdc_resp-reg_receiver"/>
</dbReference>
<reference evidence="11" key="1">
    <citation type="submission" date="2016-10" db="EMBL/GenBank/DDBJ databases">
        <authorList>
            <person name="Varghese N."/>
            <person name="Submissions S."/>
        </authorList>
    </citation>
    <scope>NUCLEOTIDE SEQUENCE [LARGE SCALE GENOMIC DNA]</scope>
    <source>
        <strain evidence="11">DSM 16477</strain>
    </source>
</reference>
<dbReference type="InterPro" id="IPR011006">
    <property type="entry name" value="CheY-like_superfamily"/>
</dbReference>
<keyword evidence="4 7" id="KW-0238">DNA-binding</keyword>
<name>A0A1G7R306_9RHOB</name>
<dbReference type="STRING" id="218672.SAMN04489759_104250"/>
<keyword evidence="3" id="KW-0805">Transcription regulation</keyword>
<dbReference type="GO" id="GO:0005829">
    <property type="term" value="C:cytosol"/>
    <property type="evidence" value="ECO:0007669"/>
    <property type="project" value="TreeGrafter"/>
</dbReference>
<keyword evidence="11" id="KW-1185">Reference proteome</keyword>
<dbReference type="Gene3D" id="3.40.50.2300">
    <property type="match status" value="1"/>
</dbReference>
<dbReference type="GO" id="GO:0006355">
    <property type="term" value="P:regulation of DNA-templated transcription"/>
    <property type="evidence" value="ECO:0007669"/>
    <property type="project" value="InterPro"/>
</dbReference>
<dbReference type="SUPFAM" id="SSF52172">
    <property type="entry name" value="CheY-like"/>
    <property type="match status" value="1"/>
</dbReference>
<evidence type="ECO:0000256" key="4">
    <source>
        <dbReference type="ARBA" id="ARBA00023125"/>
    </source>
</evidence>
<gene>
    <name evidence="10" type="ORF">SAMN04489759_104250</name>
</gene>
<dbReference type="FunFam" id="3.40.50.2300:FF:000002">
    <property type="entry name" value="DNA-binding response regulator PhoP"/>
    <property type="match status" value="1"/>
</dbReference>
<dbReference type="Gene3D" id="6.10.250.690">
    <property type="match status" value="1"/>
</dbReference>
<protein>
    <submittedName>
        <fullName evidence="10">Two-component system, OmpR family, response regulator TctD</fullName>
    </submittedName>
</protein>
<sequence>MRILLVEDNDELAETIVDRLRAEGHSVDREADGNEANELLRHINFDIVLLDVNLPGRSGYDVLRSLRARSDQTPVIILTARSQIDDRVLGLDSGADDYMIKPVDFRELSARCRVLARRRSGSASNLFTVGPLSFDRAAKRATIHGQDAQLRAREVQLLEIMIDNLGRMLTKEEVADRLYTFEETPSMNAVEQLVTRLRKKLEGTHLVIKTARGLGYMAYVSDDD</sequence>
<evidence type="ECO:0000256" key="3">
    <source>
        <dbReference type="ARBA" id="ARBA00023015"/>
    </source>
</evidence>
<dbReference type="PROSITE" id="PS50110">
    <property type="entry name" value="RESPONSE_REGULATORY"/>
    <property type="match status" value="1"/>
</dbReference>
<organism evidence="10 11">
    <name type="scientific">Sulfitobacter delicatus</name>
    <dbReference type="NCBI Taxonomy" id="218672"/>
    <lineage>
        <taxon>Bacteria</taxon>
        <taxon>Pseudomonadati</taxon>
        <taxon>Pseudomonadota</taxon>
        <taxon>Alphaproteobacteria</taxon>
        <taxon>Rhodobacterales</taxon>
        <taxon>Roseobacteraceae</taxon>
        <taxon>Sulfitobacter</taxon>
    </lineage>
</organism>
<evidence type="ECO:0000256" key="5">
    <source>
        <dbReference type="ARBA" id="ARBA00023163"/>
    </source>
</evidence>
<dbReference type="GO" id="GO:0000976">
    <property type="term" value="F:transcription cis-regulatory region binding"/>
    <property type="evidence" value="ECO:0007669"/>
    <property type="project" value="TreeGrafter"/>
</dbReference>
<feature type="domain" description="OmpR/PhoB-type" evidence="9">
    <location>
        <begin position="124"/>
        <end position="220"/>
    </location>
</feature>
<dbReference type="CDD" id="cd00383">
    <property type="entry name" value="trans_reg_C"/>
    <property type="match status" value="1"/>
</dbReference>